<reference evidence="5" key="1">
    <citation type="submission" date="2022-09" db="EMBL/GenBank/DDBJ databases">
        <title>Actin cytoskeleton and complex cell architecture in an #Asgard archaeon.</title>
        <authorList>
            <person name="Ponce Toledo R.I."/>
            <person name="Schleper C."/>
            <person name="Rodrigues Oliveira T."/>
            <person name="Wollweber F."/>
            <person name="Xu J."/>
            <person name="Rittmann S."/>
            <person name="Klingl A."/>
            <person name="Pilhofer M."/>
        </authorList>
    </citation>
    <scope>NUCLEOTIDE SEQUENCE</scope>
    <source>
        <strain evidence="5">B-35</strain>
    </source>
</reference>
<proteinExistence type="predicted"/>
<organism evidence="5 6">
    <name type="scientific">Candidatus Lokiarchaeum ossiferum</name>
    <dbReference type="NCBI Taxonomy" id="2951803"/>
    <lineage>
        <taxon>Archaea</taxon>
        <taxon>Promethearchaeati</taxon>
        <taxon>Promethearchaeota</taxon>
        <taxon>Promethearchaeia</taxon>
        <taxon>Promethearchaeales</taxon>
        <taxon>Promethearchaeaceae</taxon>
        <taxon>Candidatus Lokiarchaeum</taxon>
    </lineage>
</organism>
<dbReference type="GO" id="GO:0034979">
    <property type="term" value="F:NAD-dependent protein lysine deacetylase activity"/>
    <property type="evidence" value="ECO:0007669"/>
    <property type="project" value="UniProtKB-EC"/>
</dbReference>
<dbReference type="InterPro" id="IPR029035">
    <property type="entry name" value="DHS-like_NAD/FAD-binding_dom"/>
</dbReference>
<dbReference type="EC" id="2.3.1.286" evidence="5"/>
<dbReference type="InterPro" id="IPR003000">
    <property type="entry name" value="Sirtuin"/>
</dbReference>
<feature type="domain" description="Deacetylase sirtuin-type" evidence="4">
    <location>
        <begin position="2"/>
        <end position="249"/>
    </location>
</feature>
<feature type="active site" description="Proton acceptor" evidence="3">
    <location>
        <position position="123"/>
    </location>
</feature>
<feature type="binding site" evidence="3">
    <location>
        <position position="152"/>
    </location>
    <ligand>
        <name>Zn(2+)</name>
        <dbReference type="ChEBI" id="CHEBI:29105"/>
    </ligand>
</feature>
<keyword evidence="6" id="KW-1185">Reference proteome</keyword>
<accession>A0ABY6HKU7</accession>
<dbReference type="EMBL" id="CP104013">
    <property type="protein sequence ID" value="UYP44139.1"/>
    <property type="molecule type" value="Genomic_DNA"/>
</dbReference>
<keyword evidence="3" id="KW-0862">Zinc</keyword>
<feature type="binding site" evidence="3">
    <location>
        <position position="155"/>
    </location>
    <ligand>
        <name>Zn(2+)</name>
        <dbReference type="ChEBI" id="CHEBI:29105"/>
    </ligand>
</feature>
<feature type="binding site" evidence="3">
    <location>
        <position position="134"/>
    </location>
    <ligand>
        <name>Zn(2+)</name>
        <dbReference type="ChEBI" id="CHEBI:29105"/>
    </ligand>
</feature>
<dbReference type="InterPro" id="IPR050134">
    <property type="entry name" value="NAD-dep_sirtuin_deacylases"/>
</dbReference>
<name>A0ABY6HKU7_9ARCH</name>
<gene>
    <name evidence="5" type="ORF">NEF87_000424</name>
</gene>
<feature type="binding site" evidence="3">
    <location>
        <position position="131"/>
    </location>
    <ligand>
        <name>Zn(2+)</name>
        <dbReference type="ChEBI" id="CHEBI:29105"/>
    </ligand>
</feature>
<keyword evidence="5" id="KW-0012">Acyltransferase</keyword>
<dbReference type="Gene3D" id="3.30.1600.10">
    <property type="entry name" value="SIR2/SIRT2 'Small Domain"/>
    <property type="match status" value="1"/>
</dbReference>
<keyword evidence="2" id="KW-0520">NAD</keyword>
<dbReference type="CDD" id="cd01407">
    <property type="entry name" value="SIR2-fam"/>
    <property type="match status" value="1"/>
</dbReference>
<dbReference type="Gene3D" id="3.40.50.1220">
    <property type="entry name" value="TPP-binding domain"/>
    <property type="match status" value="1"/>
</dbReference>
<dbReference type="Proteomes" id="UP001208689">
    <property type="component" value="Chromosome"/>
</dbReference>
<evidence type="ECO:0000256" key="1">
    <source>
        <dbReference type="ARBA" id="ARBA00022679"/>
    </source>
</evidence>
<evidence type="ECO:0000256" key="2">
    <source>
        <dbReference type="ARBA" id="ARBA00023027"/>
    </source>
</evidence>
<keyword evidence="1 5" id="KW-0808">Transferase</keyword>
<dbReference type="SUPFAM" id="SSF52467">
    <property type="entry name" value="DHS-like NAD/FAD-binding domain"/>
    <property type="match status" value="1"/>
</dbReference>
<dbReference type="Pfam" id="PF02146">
    <property type="entry name" value="SIR2"/>
    <property type="match status" value="1"/>
</dbReference>
<sequence>MPNNLDNLIKRAAKALKRANYAIAFTGAGISVESGIPPFRGPTGLWSKYSPTILDLYHFRDFPEESWPTIKEIFYDYWETAKPNPAHYGLAELETNGIIKEIITQNIDNLHQKAGSKRVHEFHGTLKTLTCMDCYHNFKYDPILLKKLPASCPDCHGLLKPNFVFFSEAIPEQAKISSIEAIVKADLILVIGTLGEVMPACQLPYLAKKTNNATIIEINIEESNFTRKITDIFLKGKAGEILPEILHYF</sequence>
<evidence type="ECO:0000313" key="5">
    <source>
        <dbReference type="EMBL" id="UYP44139.1"/>
    </source>
</evidence>
<evidence type="ECO:0000259" key="4">
    <source>
        <dbReference type="PROSITE" id="PS50305"/>
    </source>
</evidence>
<evidence type="ECO:0000313" key="6">
    <source>
        <dbReference type="Proteomes" id="UP001208689"/>
    </source>
</evidence>
<dbReference type="PANTHER" id="PTHR11085:SF10">
    <property type="entry name" value="NAD-DEPENDENT PROTEIN DEACYLASE SIRTUIN-5, MITOCHONDRIAL-RELATED"/>
    <property type="match status" value="1"/>
</dbReference>
<protein>
    <submittedName>
        <fullName evidence="5">NAD-dependent protein deacylase 2</fullName>
        <ecNumber evidence="5">2.3.1.286</ecNumber>
    </submittedName>
</protein>
<dbReference type="PROSITE" id="PS50305">
    <property type="entry name" value="SIRTUIN"/>
    <property type="match status" value="1"/>
</dbReference>
<dbReference type="PANTHER" id="PTHR11085">
    <property type="entry name" value="NAD-DEPENDENT PROTEIN DEACYLASE SIRTUIN-5, MITOCHONDRIAL-RELATED"/>
    <property type="match status" value="1"/>
</dbReference>
<dbReference type="InterPro" id="IPR026590">
    <property type="entry name" value="Ssirtuin_cat_dom"/>
</dbReference>
<evidence type="ECO:0000256" key="3">
    <source>
        <dbReference type="PROSITE-ProRule" id="PRU00236"/>
    </source>
</evidence>
<keyword evidence="3" id="KW-0479">Metal-binding</keyword>
<dbReference type="InterPro" id="IPR026591">
    <property type="entry name" value="Sirtuin_cat_small_dom_sf"/>
</dbReference>